<sequence>MSGLRLADTDSLADLATYVSRARALDADGAVRLQAAGTTLAAWVGVLRGRGLLGQGTVVGLRVLRLGEPAEVDTVVPLAAVGDRLARATADQPVLDLPPMTVRAAWAAVTPPRSGWQQVGEIALDQLRSVATEGVSEVAQGAPEGSGAAAVEDLRHRVWTRPIAHDGGADGLPSGVAFGAYALGFLRGDVGQVHSAARWFRLTTPGGHVLVRA</sequence>
<dbReference type="Pfam" id="PF26035">
    <property type="entry name" value="DUF8010"/>
    <property type="match status" value="1"/>
</dbReference>
<dbReference type="Proteomes" id="UP001528912">
    <property type="component" value="Unassembled WGS sequence"/>
</dbReference>
<organism evidence="3 4">
    <name type="scientific">Luteipulveratus flavus</name>
    <dbReference type="NCBI Taxonomy" id="3031728"/>
    <lineage>
        <taxon>Bacteria</taxon>
        <taxon>Bacillati</taxon>
        <taxon>Actinomycetota</taxon>
        <taxon>Actinomycetes</taxon>
        <taxon>Micrococcales</taxon>
        <taxon>Dermacoccaceae</taxon>
        <taxon>Luteipulveratus</taxon>
    </lineage>
</organism>
<comment type="caution">
    <text evidence="3">The sequence shown here is derived from an EMBL/GenBank/DDBJ whole genome shotgun (WGS) entry which is preliminary data.</text>
</comment>
<evidence type="ECO:0000259" key="2">
    <source>
        <dbReference type="Pfam" id="PF26572"/>
    </source>
</evidence>
<dbReference type="InterPro" id="IPR058498">
    <property type="entry name" value="DUF8185"/>
</dbReference>
<dbReference type="RefSeq" id="WP_277192688.1">
    <property type="nucleotide sequence ID" value="NZ_JAROAV010000033.1"/>
</dbReference>
<evidence type="ECO:0000313" key="4">
    <source>
        <dbReference type="Proteomes" id="UP001528912"/>
    </source>
</evidence>
<dbReference type="Pfam" id="PF26572">
    <property type="entry name" value="DUF8185"/>
    <property type="match status" value="1"/>
</dbReference>
<reference evidence="3 4" key="1">
    <citation type="submission" date="2023-03" db="EMBL/GenBank/DDBJ databases">
        <title>YIM 133296 draft genome.</title>
        <authorList>
            <person name="Xiong L."/>
        </authorList>
    </citation>
    <scope>NUCLEOTIDE SEQUENCE [LARGE SCALE GENOMIC DNA]</scope>
    <source>
        <strain evidence="3 4">YIM 133296</strain>
    </source>
</reference>
<gene>
    <name evidence="3" type="ORF">P4R38_14095</name>
</gene>
<proteinExistence type="predicted"/>
<feature type="domain" description="DUF8010" evidence="1">
    <location>
        <begin position="3"/>
        <end position="105"/>
    </location>
</feature>
<name>A0ABT6C8Y5_9MICO</name>
<evidence type="ECO:0000313" key="3">
    <source>
        <dbReference type="EMBL" id="MDF8265379.1"/>
    </source>
</evidence>
<dbReference type="EMBL" id="JAROAV010000033">
    <property type="protein sequence ID" value="MDF8265379.1"/>
    <property type="molecule type" value="Genomic_DNA"/>
</dbReference>
<accession>A0ABT6C8Y5</accession>
<evidence type="ECO:0000259" key="1">
    <source>
        <dbReference type="Pfam" id="PF26035"/>
    </source>
</evidence>
<keyword evidence="4" id="KW-1185">Reference proteome</keyword>
<protein>
    <submittedName>
        <fullName evidence="3">Uncharacterized protein</fullName>
    </submittedName>
</protein>
<feature type="domain" description="DUF8185" evidence="2">
    <location>
        <begin position="111"/>
        <end position="212"/>
    </location>
</feature>
<dbReference type="InterPro" id="IPR058323">
    <property type="entry name" value="DUF8010"/>
</dbReference>